<evidence type="ECO:0000256" key="5">
    <source>
        <dbReference type="ARBA" id="ARBA00023115"/>
    </source>
</evidence>
<dbReference type="Gene3D" id="3.60.90.10">
    <property type="entry name" value="S-adenosylmethionine decarboxylase"/>
    <property type="match status" value="1"/>
</dbReference>
<sequence length="78" mass="8813">MLYLLSESHLAVHTYPEHALATFDFVCCREDVDWPWDAELRAGLGARDVHVRRLPRGVWPPGQTGATRRVAESAEGLR</sequence>
<dbReference type="EC" id="4.1.1.50" evidence="10"/>
<dbReference type="Proteomes" id="UP000318053">
    <property type="component" value="Unassembled WGS sequence"/>
</dbReference>
<dbReference type="InterPro" id="IPR016067">
    <property type="entry name" value="S-AdoMet_deCO2ase_core"/>
</dbReference>
<keyword evidence="8" id="KW-0704">Schiff base</keyword>
<accession>A0A5C5WNL2</accession>
<keyword evidence="4" id="KW-0745">Spermidine biosynthesis</keyword>
<gene>
    <name evidence="10" type="primary">speH</name>
    <name evidence="10" type="ORF">CA85_51820</name>
</gene>
<name>A0A5C5WNL2_9BACT</name>
<evidence type="ECO:0000256" key="8">
    <source>
        <dbReference type="ARBA" id="ARBA00023270"/>
    </source>
</evidence>
<dbReference type="Pfam" id="PF02675">
    <property type="entry name" value="AdoMet_dc"/>
    <property type="match status" value="1"/>
</dbReference>
<evidence type="ECO:0000256" key="1">
    <source>
        <dbReference type="ARBA" id="ARBA00001928"/>
    </source>
</evidence>
<evidence type="ECO:0000256" key="2">
    <source>
        <dbReference type="ARBA" id="ARBA00022793"/>
    </source>
</evidence>
<dbReference type="PANTHER" id="PTHR33866">
    <property type="entry name" value="S-ADENOSYLMETHIONINE DECARBOXYLASE PROENZYME"/>
    <property type="match status" value="1"/>
</dbReference>
<keyword evidence="9" id="KW-0670">Pyruvate</keyword>
<comment type="caution">
    <text evidence="10">The sequence shown here is derived from an EMBL/GenBank/DDBJ whole genome shotgun (WGS) entry which is preliminary data.</text>
</comment>
<keyword evidence="6" id="KW-0865">Zymogen</keyword>
<dbReference type="SUPFAM" id="SSF56276">
    <property type="entry name" value="S-adenosylmethionine decarboxylase"/>
    <property type="match status" value="1"/>
</dbReference>
<keyword evidence="2" id="KW-0210">Decarboxylase</keyword>
<evidence type="ECO:0000256" key="6">
    <source>
        <dbReference type="ARBA" id="ARBA00023145"/>
    </source>
</evidence>
<dbReference type="AlphaFoldDB" id="A0A5C5WNL2"/>
<evidence type="ECO:0000256" key="4">
    <source>
        <dbReference type="ARBA" id="ARBA00023066"/>
    </source>
</evidence>
<organism evidence="10 11">
    <name type="scientific">Allorhodopirellula solitaria</name>
    <dbReference type="NCBI Taxonomy" id="2527987"/>
    <lineage>
        <taxon>Bacteria</taxon>
        <taxon>Pseudomonadati</taxon>
        <taxon>Planctomycetota</taxon>
        <taxon>Planctomycetia</taxon>
        <taxon>Pirellulales</taxon>
        <taxon>Pirellulaceae</taxon>
        <taxon>Allorhodopirellula</taxon>
    </lineage>
</organism>
<dbReference type="GO" id="GO:0004014">
    <property type="term" value="F:adenosylmethionine decarboxylase activity"/>
    <property type="evidence" value="ECO:0007669"/>
    <property type="project" value="UniProtKB-EC"/>
</dbReference>
<reference evidence="10 11" key="1">
    <citation type="submission" date="2019-02" db="EMBL/GenBank/DDBJ databases">
        <title>Deep-cultivation of Planctomycetes and their phenomic and genomic characterization uncovers novel biology.</title>
        <authorList>
            <person name="Wiegand S."/>
            <person name="Jogler M."/>
            <person name="Boedeker C."/>
            <person name="Pinto D."/>
            <person name="Vollmers J."/>
            <person name="Rivas-Marin E."/>
            <person name="Kohn T."/>
            <person name="Peeters S.H."/>
            <person name="Heuer A."/>
            <person name="Rast P."/>
            <person name="Oberbeckmann S."/>
            <person name="Bunk B."/>
            <person name="Jeske O."/>
            <person name="Meyerdierks A."/>
            <person name="Storesund J.E."/>
            <person name="Kallscheuer N."/>
            <person name="Luecker S."/>
            <person name="Lage O.M."/>
            <person name="Pohl T."/>
            <person name="Merkel B.J."/>
            <person name="Hornburger P."/>
            <person name="Mueller R.-W."/>
            <person name="Bruemmer F."/>
            <person name="Labrenz M."/>
            <person name="Spormann A.M."/>
            <person name="Op Den Camp H."/>
            <person name="Overmann J."/>
            <person name="Amann R."/>
            <person name="Jetten M.S.M."/>
            <person name="Mascher T."/>
            <person name="Medema M.H."/>
            <person name="Devos D.P."/>
            <person name="Kaster A.-K."/>
            <person name="Ovreas L."/>
            <person name="Rohde M."/>
            <person name="Galperin M.Y."/>
            <person name="Jogler C."/>
        </authorList>
    </citation>
    <scope>NUCLEOTIDE SEQUENCE [LARGE SCALE GENOMIC DNA]</scope>
    <source>
        <strain evidence="10 11">CA85</strain>
    </source>
</reference>
<proteinExistence type="predicted"/>
<evidence type="ECO:0000256" key="3">
    <source>
        <dbReference type="ARBA" id="ARBA00022813"/>
    </source>
</evidence>
<keyword evidence="3" id="KW-0068">Autocatalytic cleavage</keyword>
<dbReference type="GO" id="GO:0005829">
    <property type="term" value="C:cytosol"/>
    <property type="evidence" value="ECO:0007669"/>
    <property type="project" value="TreeGrafter"/>
</dbReference>
<dbReference type="GO" id="GO:0008295">
    <property type="term" value="P:spermidine biosynthetic process"/>
    <property type="evidence" value="ECO:0007669"/>
    <property type="project" value="UniProtKB-KW"/>
</dbReference>
<evidence type="ECO:0000313" key="11">
    <source>
        <dbReference type="Proteomes" id="UP000318053"/>
    </source>
</evidence>
<dbReference type="InterPro" id="IPR003826">
    <property type="entry name" value="AdoMetDC_fam_prok"/>
</dbReference>
<keyword evidence="7 10" id="KW-0456">Lyase</keyword>
<protein>
    <submittedName>
        <fullName evidence="10">S-adenosylmethionine decarboxylase proenzyme</fullName>
        <ecNumber evidence="10">4.1.1.50</ecNumber>
    </submittedName>
</protein>
<evidence type="ECO:0000256" key="7">
    <source>
        <dbReference type="ARBA" id="ARBA00023239"/>
    </source>
</evidence>
<evidence type="ECO:0000313" key="10">
    <source>
        <dbReference type="EMBL" id="TWT51795.1"/>
    </source>
</evidence>
<keyword evidence="11" id="KW-1185">Reference proteome</keyword>
<dbReference type="EMBL" id="SJPK01000039">
    <property type="protein sequence ID" value="TWT51795.1"/>
    <property type="molecule type" value="Genomic_DNA"/>
</dbReference>
<evidence type="ECO:0000256" key="9">
    <source>
        <dbReference type="ARBA" id="ARBA00023317"/>
    </source>
</evidence>
<dbReference type="PANTHER" id="PTHR33866:SF2">
    <property type="entry name" value="S-ADENOSYLMETHIONINE DECARBOXYLASE PROENZYME"/>
    <property type="match status" value="1"/>
</dbReference>
<keyword evidence="5" id="KW-0620">Polyamine biosynthesis</keyword>
<comment type="cofactor">
    <cofactor evidence="1">
        <name>pyruvate</name>
        <dbReference type="ChEBI" id="CHEBI:15361"/>
    </cofactor>
</comment>